<protein>
    <submittedName>
        <fullName evidence="1">Uncharacterized protein</fullName>
    </submittedName>
</protein>
<reference evidence="1" key="1">
    <citation type="submission" date="2020-11" db="EMBL/GenBank/DDBJ databases">
        <authorList>
            <person name="Tran Van P."/>
        </authorList>
    </citation>
    <scope>NUCLEOTIDE SEQUENCE</scope>
</reference>
<gene>
    <name evidence="1" type="ORF">TBIB3V08_LOCUS2360</name>
</gene>
<sequence>MKYDEEITENRGGSRESEYDRKLNQELLDHINTFRCRESHYGRLHTPGINIFLPIFHAERRNVSISNQAVKLQLESEGPVSCLTEITTSRTCQRYIRNGEETTDCGGYGLHENLAHALQLCLLGK</sequence>
<accession>A0A7R9HZJ7</accession>
<proteinExistence type="predicted"/>
<organism evidence="1">
    <name type="scientific">Timema bartmani</name>
    <dbReference type="NCBI Taxonomy" id="61472"/>
    <lineage>
        <taxon>Eukaryota</taxon>
        <taxon>Metazoa</taxon>
        <taxon>Ecdysozoa</taxon>
        <taxon>Arthropoda</taxon>
        <taxon>Hexapoda</taxon>
        <taxon>Insecta</taxon>
        <taxon>Pterygota</taxon>
        <taxon>Neoptera</taxon>
        <taxon>Polyneoptera</taxon>
        <taxon>Phasmatodea</taxon>
        <taxon>Timematodea</taxon>
        <taxon>Timematoidea</taxon>
        <taxon>Timematidae</taxon>
        <taxon>Timema</taxon>
    </lineage>
</organism>
<name>A0A7R9HZJ7_9NEOP</name>
<evidence type="ECO:0000313" key="1">
    <source>
        <dbReference type="EMBL" id="CAD7439814.1"/>
    </source>
</evidence>
<dbReference type="AlphaFoldDB" id="A0A7R9HZJ7"/>
<dbReference type="EMBL" id="OD564790">
    <property type="protein sequence ID" value="CAD7439814.1"/>
    <property type="molecule type" value="Genomic_DNA"/>
</dbReference>